<reference evidence="1" key="1">
    <citation type="submission" date="2021-07" db="EMBL/GenBank/DDBJ databases">
        <authorList>
            <person name="Branca A.L. A."/>
        </authorList>
    </citation>
    <scope>NUCLEOTIDE SEQUENCE</scope>
</reference>
<dbReference type="AlphaFoldDB" id="A0A9W4MQD7"/>
<protein>
    <submittedName>
        <fullName evidence="1">Uncharacterized protein</fullName>
    </submittedName>
</protein>
<comment type="caution">
    <text evidence="1">The sequence shown here is derived from an EMBL/GenBank/DDBJ whole genome shotgun (WGS) entry which is preliminary data.</text>
</comment>
<dbReference type="Proteomes" id="UP001153461">
    <property type="component" value="Unassembled WGS sequence"/>
</dbReference>
<evidence type="ECO:0000313" key="2">
    <source>
        <dbReference type="Proteomes" id="UP001153461"/>
    </source>
</evidence>
<sequence length="96" mass="10134">MSFRVPMSFHTSLVVTRPEFSDGTNASPLRVRLRLSVGDSGDPMLTLGWKSSTEKLVGVSWVFVGGGSGPPVGGSIVGPGLVPARHTTTAEYIYRG</sequence>
<name>A0A9W4MQD7_PENNA</name>
<dbReference type="EMBL" id="CAJVNV010000058">
    <property type="protein sequence ID" value="CAG8005523.1"/>
    <property type="molecule type" value="Genomic_DNA"/>
</dbReference>
<proteinExistence type="predicted"/>
<organism evidence="1 2">
    <name type="scientific">Penicillium nalgiovense</name>
    <dbReference type="NCBI Taxonomy" id="60175"/>
    <lineage>
        <taxon>Eukaryota</taxon>
        <taxon>Fungi</taxon>
        <taxon>Dikarya</taxon>
        <taxon>Ascomycota</taxon>
        <taxon>Pezizomycotina</taxon>
        <taxon>Eurotiomycetes</taxon>
        <taxon>Eurotiomycetidae</taxon>
        <taxon>Eurotiales</taxon>
        <taxon>Aspergillaceae</taxon>
        <taxon>Penicillium</taxon>
    </lineage>
</organism>
<evidence type="ECO:0000313" key="1">
    <source>
        <dbReference type="EMBL" id="CAG8005523.1"/>
    </source>
</evidence>
<gene>
    <name evidence="1" type="ORF">PNAL_LOCUS2013</name>
</gene>
<dbReference type="OrthoDB" id="543156at2759"/>
<accession>A0A9W4MQD7</accession>